<evidence type="ECO:0000313" key="3">
    <source>
        <dbReference type="Proteomes" id="UP000054047"/>
    </source>
</evidence>
<evidence type="ECO:0008006" key="4">
    <source>
        <dbReference type="Google" id="ProtNLM"/>
    </source>
</evidence>
<protein>
    <recommendedName>
        <fullName evidence="4">Post-SET domain-containing protein</fullName>
    </recommendedName>
</protein>
<gene>
    <name evidence="2" type="ORF">ANCDUO_08034</name>
</gene>
<name>A0A0C2GX26_9BILA</name>
<dbReference type="EMBL" id="KN729898">
    <property type="protein sequence ID" value="KIH61691.1"/>
    <property type="molecule type" value="Genomic_DNA"/>
</dbReference>
<evidence type="ECO:0000256" key="1">
    <source>
        <dbReference type="SAM" id="MobiDB-lite"/>
    </source>
</evidence>
<evidence type="ECO:0000313" key="2">
    <source>
        <dbReference type="EMBL" id="KIH61691.1"/>
    </source>
</evidence>
<dbReference type="OrthoDB" id="5794558at2759"/>
<keyword evidence="3" id="KW-1185">Reference proteome</keyword>
<dbReference type="Proteomes" id="UP000054047">
    <property type="component" value="Unassembled WGS sequence"/>
</dbReference>
<organism evidence="2 3">
    <name type="scientific">Ancylostoma duodenale</name>
    <dbReference type="NCBI Taxonomy" id="51022"/>
    <lineage>
        <taxon>Eukaryota</taxon>
        <taxon>Metazoa</taxon>
        <taxon>Ecdysozoa</taxon>
        <taxon>Nematoda</taxon>
        <taxon>Chromadorea</taxon>
        <taxon>Rhabditida</taxon>
        <taxon>Rhabditina</taxon>
        <taxon>Rhabditomorpha</taxon>
        <taxon>Strongyloidea</taxon>
        <taxon>Ancylostomatidae</taxon>
        <taxon>Ancylostomatinae</taxon>
        <taxon>Ancylostoma</taxon>
    </lineage>
</organism>
<sequence>MFQIFDRVYVRNPHYHYDGRSSKHRPHTARYYRGIIVDIDEDLVDSMYKVLYWEDDPQVIDAMSSAQWPAADDTYDCTSSWFGPWDVTASTAHLAKLRTVPAEYTTEGIASKRRAIDGRCRCDSPSCLAFANTKCSRKLSTECCLKSPYDCAFHKRGDRTHFEWRLHTIRSAVTEKVKYPVLANSLFFEFTQQHNTQFQNSLKHIICSAQSSVVSSVSDDSPKAKRSVPRLRDEVHPDGNGLDWDIPEMSLRPRVVPRRDHPYERTTPVARAVSPTTRSLAVNSMTQRLEKSTSQVERTYTARAVTLGTSNGEFT</sequence>
<accession>A0A0C2GX26</accession>
<proteinExistence type="predicted"/>
<reference evidence="2 3" key="1">
    <citation type="submission" date="2013-12" db="EMBL/GenBank/DDBJ databases">
        <title>Draft genome of the parsitic nematode Ancylostoma duodenale.</title>
        <authorList>
            <person name="Mitreva M."/>
        </authorList>
    </citation>
    <scope>NUCLEOTIDE SEQUENCE [LARGE SCALE GENOMIC DNA]</scope>
    <source>
        <strain evidence="2 3">Zhejiang</strain>
    </source>
</reference>
<dbReference type="AlphaFoldDB" id="A0A0C2GX26"/>
<feature type="region of interest" description="Disordered" evidence="1">
    <location>
        <begin position="216"/>
        <end position="236"/>
    </location>
</feature>